<evidence type="ECO:0000313" key="2">
    <source>
        <dbReference type="Proteomes" id="UP000735302"/>
    </source>
</evidence>
<keyword evidence="2" id="KW-1185">Reference proteome</keyword>
<dbReference type="InterPro" id="IPR036397">
    <property type="entry name" value="RNaseH_sf"/>
</dbReference>
<dbReference type="Gene3D" id="3.30.420.10">
    <property type="entry name" value="Ribonuclease H-like superfamily/Ribonuclease H"/>
    <property type="match status" value="1"/>
</dbReference>
<reference evidence="1 2" key="1">
    <citation type="journal article" date="2021" name="Elife">
        <title>Chloroplast acquisition without the gene transfer in kleptoplastic sea slugs, Plakobranchus ocellatus.</title>
        <authorList>
            <person name="Maeda T."/>
            <person name="Takahashi S."/>
            <person name="Yoshida T."/>
            <person name="Shimamura S."/>
            <person name="Takaki Y."/>
            <person name="Nagai Y."/>
            <person name="Toyoda A."/>
            <person name="Suzuki Y."/>
            <person name="Arimoto A."/>
            <person name="Ishii H."/>
            <person name="Satoh N."/>
            <person name="Nishiyama T."/>
            <person name="Hasebe M."/>
            <person name="Maruyama T."/>
            <person name="Minagawa J."/>
            <person name="Obokata J."/>
            <person name="Shigenobu S."/>
        </authorList>
    </citation>
    <scope>NUCLEOTIDE SEQUENCE [LARGE SCALE GENOMIC DNA]</scope>
</reference>
<evidence type="ECO:0000313" key="1">
    <source>
        <dbReference type="EMBL" id="GFO07819.1"/>
    </source>
</evidence>
<dbReference type="Proteomes" id="UP000735302">
    <property type="component" value="Unassembled WGS sequence"/>
</dbReference>
<comment type="caution">
    <text evidence="1">The sequence shown here is derived from an EMBL/GenBank/DDBJ whole genome shotgun (WGS) entry which is preliminary data.</text>
</comment>
<proteinExistence type="predicted"/>
<sequence length="199" mass="22134">METYGRLDGDTCTGKRTVVGINNQNGMAAEANLDHLIFEHLTHEKFKQAIERDDMLYGVKKLATKATEIISRRFEKVSIDIAGPLNLTRSRNRFILTMVDAATRWPEAVPLKGFGTREVAEALFGIFSKLGIPITAPSPSSGPSGRSADLTQWKQDVIICLEENDNMTFIKDSLQSDTLRSGLVVLVYLREFIVTRSVS</sequence>
<dbReference type="InterPro" id="IPR012337">
    <property type="entry name" value="RNaseH-like_sf"/>
</dbReference>
<protein>
    <submittedName>
        <fullName evidence="1">Gypsy retrotransposon integrase 1-like protein</fullName>
    </submittedName>
</protein>
<dbReference type="SUPFAM" id="SSF53098">
    <property type="entry name" value="Ribonuclease H-like"/>
    <property type="match status" value="1"/>
</dbReference>
<dbReference type="EMBL" id="BLXT01003909">
    <property type="protein sequence ID" value="GFO07819.1"/>
    <property type="molecule type" value="Genomic_DNA"/>
</dbReference>
<gene>
    <name evidence="1" type="ORF">PoB_003432400</name>
</gene>
<organism evidence="1 2">
    <name type="scientific">Plakobranchus ocellatus</name>
    <dbReference type="NCBI Taxonomy" id="259542"/>
    <lineage>
        <taxon>Eukaryota</taxon>
        <taxon>Metazoa</taxon>
        <taxon>Spiralia</taxon>
        <taxon>Lophotrochozoa</taxon>
        <taxon>Mollusca</taxon>
        <taxon>Gastropoda</taxon>
        <taxon>Heterobranchia</taxon>
        <taxon>Euthyneura</taxon>
        <taxon>Panpulmonata</taxon>
        <taxon>Sacoglossa</taxon>
        <taxon>Placobranchoidea</taxon>
        <taxon>Plakobranchidae</taxon>
        <taxon>Plakobranchus</taxon>
    </lineage>
</organism>
<name>A0AAV4AJB1_9GAST</name>
<accession>A0AAV4AJB1</accession>
<dbReference type="GO" id="GO:0003676">
    <property type="term" value="F:nucleic acid binding"/>
    <property type="evidence" value="ECO:0007669"/>
    <property type="project" value="InterPro"/>
</dbReference>
<dbReference type="AlphaFoldDB" id="A0AAV4AJB1"/>